<dbReference type="InterPro" id="IPR011006">
    <property type="entry name" value="CheY-like_superfamily"/>
</dbReference>
<feature type="domain" description="Response regulatory" evidence="7">
    <location>
        <begin position="6"/>
        <end position="116"/>
    </location>
</feature>
<dbReference type="AlphaFoldDB" id="A0A845PQ37"/>
<evidence type="ECO:0000259" key="7">
    <source>
        <dbReference type="PROSITE" id="PS50110"/>
    </source>
</evidence>
<evidence type="ECO:0000256" key="6">
    <source>
        <dbReference type="PROSITE-ProRule" id="PRU00169"/>
    </source>
</evidence>
<dbReference type="GO" id="GO:0000156">
    <property type="term" value="F:phosphorelay response regulator activity"/>
    <property type="evidence" value="ECO:0007669"/>
    <property type="project" value="TreeGrafter"/>
</dbReference>
<dbReference type="PANTHER" id="PTHR48111">
    <property type="entry name" value="REGULATOR OF RPOS"/>
    <property type="match status" value="1"/>
</dbReference>
<comment type="caution">
    <text evidence="8">The sequence shown here is derived from an EMBL/GenBank/DDBJ whole genome shotgun (WGS) entry which is preliminary data.</text>
</comment>
<proteinExistence type="predicted"/>
<dbReference type="InterPro" id="IPR039420">
    <property type="entry name" value="WalR-like"/>
</dbReference>
<dbReference type="Pfam" id="PF00072">
    <property type="entry name" value="Response_reg"/>
    <property type="match status" value="1"/>
</dbReference>
<dbReference type="SUPFAM" id="SSF52172">
    <property type="entry name" value="CheY-like"/>
    <property type="match status" value="1"/>
</dbReference>
<organism evidence="8 9">
    <name type="scientific">Elizabethkingia argenteiflava</name>
    <dbReference type="NCBI Taxonomy" id="2681556"/>
    <lineage>
        <taxon>Bacteria</taxon>
        <taxon>Pseudomonadati</taxon>
        <taxon>Bacteroidota</taxon>
        <taxon>Flavobacteriia</taxon>
        <taxon>Flavobacteriales</taxon>
        <taxon>Weeksellaceae</taxon>
        <taxon>Elizabethkingia</taxon>
    </lineage>
</organism>
<dbReference type="Gene3D" id="3.40.50.2300">
    <property type="match status" value="1"/>
</dbReference>
<evidence type="ECO:0000256" key="1">
    <source>
        <dbReference type="ARBA" id="ARBA00022553"/>
    </source>
</evidence>
<protein>
    <submittedName>
        <fullName evidence="8">Response regulator</fullName>
    </submittedName>
</protein>
<sequence>MTNTIRCVILDDELLAIRYLTLLCEQIEDIQIIKVFNNPQYFLDEIPHIDCDLCILDIEMPGITGLQVAKELINKKIIFTTAYKEYAAEAFDLNVVDYVRKPIKKERLHQAFEKAKKLIKPTKINYIEWNTHLGKSHIFTNQILYIKTSEIDSRDKEVILTDNSRVILKNINFKTLLQMLPPTAFSQINKREVIALKAIQVISANEIITRISSDKEHFIRLSLSEVYKNHLLKKLEN</sequence>
<dbReference type="PROSITE" id="PS50110">
    <property type="entry name" value="RESPONSE_REGULATORY"/>
    <property type="match status" value="1"/>
</dbReference>
<gene>
    <name evidence="8" type="ORF">GNY06_02395</name>
</gene>
<dbReference type="GO" id="GO:0000976">
    <property type="term" value="F:transcription cis-regulatory region binding"/>
    <property type="evidence" value="ECO:0007669"/>
    <property type="project" value="TreeGrafter"/>
</dbReference>
<dbReference type="SMART" id="SM00448">
    <property type="entry name" value="REC"/>
    <property type="match status" value="1"/>
</dbReference>
<name>A0A845PQ37_9FLAO</name>
<dbReference type="EMBL" id="JAAABJ010000248">
    <property type="protein sequence ID" value="NAW50282.1"/>
    <property type="molecule type" value="Genomic_DNA"/>
</dbReference>
<keyword evidence="2" id="KW-0902">Two-component regulatory system</keyword>
<evidence type="ECO:0000313" key="8">
    <source>
        <dbReference type="EMBL" id="NAW50282.1"/>
    </source>
</evidence>
<evidence type="ECO:0000256" key="2">
    <source>
        <dbReference type="ARBA" id="ARBA00023012"/>
    </source>
</evidence>
<keyword evidence="1 6" id="KW-0597">Phosphoprotein</keyword>
<dbReference type="GO" id="GO:0006355">
    <property type="term" value="P:regulation of DNA-templated transcription"/>
    <property type="evidence" value="ECO:0007669"/>
    <property type="project" value="TreeGrafter"/>
</dbReference>
<dbReference type="PANTHER" id="PTHR48111:SF1">
    <property type="entry name" value="TWO-COMPONENT RESPONSE REGULATOR ORR33"/>
    <property type="match status" value="1"/>
</dbReference>
<dbReference type="RefSeq" id="WP_166518636.1">
    <property type="nucleotide sequence ID" value="NZ_JAAABJ010000248.1"/>
</dbReference>
<keyword evidence="9" id="KW-1185">Reference proteome</keyword>
<evidence type="ECO:0000256" key="4">
    <source>
        <dbReference type="ARBA" id="ARBA00023125"/>
    </source>
</evidence>
<reference evidence="8 9" key="1">
    <citation type="submission" date="2019-11" db="EMBL/GenBank/DDBJ databases">
        <title>Characterization of Elizabethkingia argenteiflava sp. nov., isolated from inner surface of Soybean Pods.</title>
        <authorList>
            <person name="Mo S."/>
        </authorList>
    </citation>
    <scope>NUCLEOTIDE SEQUENCE [LARGE SCALE GENOMIC DNA]</scope>
    <source>
        <strain evidence="8 9">YB22</strain>
    </source>
</reference>
<dbReference type="InterPro" id="IPR007492">
    <property type="entry name" value="LytTR_DNA-bd_dom"/>
</dbReference>
<evidence type="ECO:0000256" key="3">
    <source>
        <dbReference type="ARBA" id="ARBA00023015"/>
    </source>
</evidence>
<evidence type="ECO:0000256" key="5">
    <source>
        <dbReference type="ARBA" id="ARBA00023163"/>
    </source>
</evidence>
<keyword evidence="4" id="KW-0238">DNA-binding</keyword>
<dbReference type="SMART" id="SM00850">
    <property type="entry name" value="LytTR"/>
    <property type="match status" value="1"/>
</dbReference>
<keyword evidence="5" id="KW-0804">Transcription</keyword>
<evidence type="ECO:0000313" key="9">
    <source>
        <dbReference type="Proteomes" id="UP000553459"/>
    </source>
</evidence>
<dbReference type="GO" id="GO:0032993">
    <property type="term" value="C:protein-DNA complex"/>
    <property type="evidence" value="ECO:0007669"/>
    <property type="project" value="TreeGrafter"/>
</dbReference>
<feature type="modified residue" description="4-aspartylphosphate" evidence="6">
    <location>
        <position position="57"/>
    </location>
</feature>
<dbReference type="Proteomes" id="UP000553459">
    <property type="component" value="Unassembled WGS sequence"/>
</dbReference>
<accession>A0A845PQ37</accession>
<keyword evidence="3" id="KW-0805">Transcription regulation</keyword>
<dbReference type="GO" id="GO:0005829">
    <property type="term" value="C:cytosol"/>
    <property type="evidence" value="ECO:0007669"/>
    <property type="project" value="TreeGrafter"/>
</dbReference>
<dbReference type="InterPro" id="IPR001789">
    <property type="entry name" value="Sig_transdc_resp-reg_receiver"/>
</dbReference>